<dbReference type="GO" id="GO:0004519">
    <property type="term" value="F:endonuclease activity"/>
    <property type="evidence" value="ECO:0007669"/>
    <property type="project" value="UniProtKB-KW"/>
</dbReference>
<dbReference type="EMBL" id="KT361654">
    <property type="protein sequence ID" value="ALA12688.1"/>
    <property type="molecule type" value="Genomic_DNA"/>
</dbReference>
<gene>
    <name evidence="1" type="ORF">VEGAS_43</name>
</gene>
<dbReference type="GeneID" id="26623365"/>
<sequence length="274" mass="30562">MINSSALIESKTLRESVIDRTEVLDKVKKLSMLPDDVNISVEMAAKYYEVGKETINSVIKVNRNELESDGLKVLTGAELMSLKDMGVIGKNTASFTIIPRRAVLRIGMLLRDSQVARSVRDHLLNVEAEHKASYDDPGLLHFKKEAYMIEIAANVLRLPDSGKLKLLHDFNKQHCLQVPLPAYADEQVTESATVLLKKHKIPIGAAKFNTLLIKHGLLEEKERPSSNGGVKLFKSLTDKGLEYGKNIISPHSPRETAPHYFANKFPELIKQVGL</sequence>
<dbReference type="RefSeq" id="YP_009196142.1">
    <property type="nucleotide sequence ID" value="NC_028767.1"/>
</dbReference>
<evidence type="ECO:0000313" key="1">
    <source>
        <dbReference type="EMBL" id="ALA12688.1"/>
    </source>
</evidence>
<organism evidence="1 2">
    <name type="scientific">Paenibacillus phage Vegas</name>
    <dbReference type="NCBI Taxonomy" id="1636261"/>
    <lineage>
        <taxon>Viruses</taxon>
        <taxon>Duplodnaviria</taxon>
        <taxon>Heunggongvirae</taxon>
        <taxon>Uroviricota</taxon>
        <taxon>Caudoviricetes</taxon>
        <taxon>Gochnauervirinae</taxon>
        <taxon>Vegasvirus</taxon>
        <taxon>Vegasvirus vegas</taxon>
    </lineage>
</organism>
<reference evidence="1 2" key="1">
    <citation type="journal article" date="2015" name="Genome Announc.">
        <title>Complete Genome Sequences of Nine Phages Capable of Infecting Paenibacillus larvae, the Causative Agent of American Foulbrood Disease in Honeybees.</title>
        <authorList>
            <person name="Tsourkas P.K."/>
            <person name="Yost D.G."/>
            <person name="Krohn A."/>
            <person name="LeBlanc L."/>
            <person name="Zhang A."/>
            <person name="Stamereilers C."/>
            <person name="Amy P.S."/>
        </authorList>
    </citation>
    <scope>NUCLEOTIDE SEQUENCE [LARGE SCALE GENOMIC DNA]</scope>
</reference>
<accession>A0A0K2CYX2</accession>
<proteinExistence type="predicted"/>
<dbReference type="Proteomes" id="UP000201675">
    <property type="component" value="Segment"/>
</dbReference>
<keyword evidence="1" id="KW-0378">Hydrolase</keyword>
<keyword evidence="1" id="KW-0540">Nuclease</keyword>
<dbReference type="OrthoDB" id="4854at10239"/>
<name>A0A0K2CYX2_9CAUD</name>
<dbReference type="KEGG" id="vg:26623365"/>
<evidence type="ECO:0000313" key="2">
    <source>
        <dbReference type="Proteomes" id="UP000201675"/>
    </source>
</evidence>
<keyword evidence="1" id="KW-0255">Endonuclease</keyword>
<protein>
    <submittedName>
        <fullName evidence="1">Restriction endonuclease</fullName>
    </submittedName>
</protein>
<keyword evidence="2" id="KW-1185">Reference proteome</keyword>